<dbReference type="GeneID" id="36953365"/>
<organism evidence="2">
    <name type="scientific">Ganoderma calidophilum</name>
    <dbReference type="NCBI Taxonomy" id="2026244"/>
    <lineage>
        <taxon>Eukaryota</taxon>
        <taxon>Fungi</taxon>
        <taxon>Dikarya</taxon>
        <taxon>Basidiomycota</taxon>
        <taxon>Agaricomycotina</taxon>
        <taxon>Agaricomycetes</taxon>
        <taxon>Polyporales</taxon>
        <taxon>Polyporaceae</taxon>
        <taxon>Ganoderma</taxon>
    </lineage>
</organism>
<dbReference type="RefSeq" id="YP_009493174.1">
    <property type="nucleotide sequence ID" value="NC_037938.1"/>
</dbReference>
<dbReference type="EMBL" id="MH252535">
    <property type="protein sequence ID" value="AWJ63969.1"/>
    <property type="molecule type" value="Genomic_DNA"/>
</dbReference>
<accession>A0A2S1WBP6</accession>
<name>A0A2S1WBP6_9APHY</name>
<reference evidence="2" key="1">
    <citation type="journal article" date="2019" name="Int. J. Biol. Macromol.">
        <title>The complete mitochondrial genomes of five important medicinal Ganoderma species: Features, evolution, and phylogeny.</title>
        <authorList>
            <person name="Li Q."/>
            <person name="Xiang D."/>
            <person name="Wan Y."/>
            <person name="Wu Q."/>
            <person name="Wu X."/>
            <person name="Ma C."/>
            <person name="Song Y."/>
            <person name="Zhao G."/>
            <person name="Huang W."/>
        </authorList>
    </citation>
    <scope>NUCLEOTIDE SEQUENCE</scope>
</reference>
<feature type="transmembrane region" description="Helical" evidence="1">
    <location>
        <begin position="27"/>
        <end position="53"/>
    </location>
</feature>
<sequence length="113" mass="13375">MKNLFDLVNTYGFHLDESAPTVVKLSLYFLILSLMVLFNVINIGIYLLTIYIVSHEKFLSKIPAKYIYVHKFLIFYKSIRIKFIIIEFIFLLICLGIMITMSYSLVSFFIHYK</sequence>
<evidence type="ECO:0000256" key="1">
    <source>
        <dbReference type="SAM" id="Phobius"/>
    </source>
</evidence>
<evidence type="ECO:0000313" key="2">
    <source>
        <dbReference type="EMBL" id="AWJ63969.1"/>
    </source>
</evidence>
<keyword evidence="1" id="KW-0812">Transmembrane</keyword>
<protein>
    <submittedName>
        <fullName evidence="2">Uncharacterized protein</fullName>
    </submittedName>
</protein>
<feature type="transmembrane region" description="Helical" evidence="1">
    <location>
        <begin position="83"/>
        <end position="110"/>
    </location>
</feature>
<geneLocation type="mitochondrion" evidence="2"/>
<proteinExistence type="predicted"/>
<keyword evidence="2" id="KW-0496">Mitochondrion</keyword>
<gene>
    <name evidence="2" type="primary">orf113</name>
</gene>
<dbReference type="AlphaFoldDB" id="A0A2S1WBP6"/>
<keyword evidence="1" id="KW-1133">Transmembrane helix</keyword>
<keyword evidence="1" id="KW-0472">Membrane</keyword>